<accession>A0A0R1TW08</accession>
<dbReference type="EC" id="2.6.1.-" evidence="6"/>
<dbReference type="InterPro" id="IPR004839">
    <property type="entry name" value="Aminotransferase_I/II_large"/>
</dbReference>
<dbReference type="InterPro" id="IPR050596">
    <property type="entry name" value="AspAT/PAT-like"/>
</dbReference>
<dbReference type="Pfam" id="PF00155">
    <property type="entry name" value="Aminotran_1_2"/>
    <property type="match status" value="1"/>
</dbReference>
<dbReference type="InterPro" id="IPR015424">
    <property type="entry name" value="PyrdxlP-dep_Trfase"/>
</dbReference>
<protein>
    <recommendedName>
        <fullName evidence="6">Aminotransferase</fullName>
        <ecNumber evidence="6">2.6.1.-</ecNumber>
    </recommendedName>
</protein>
<dbReference type="FunFam" id="3.40.640.10:FF:000033">
    <property type="entry name" value="Aspartate aminotransferase"/>
    <property type="match status" value="1"/>
</dbReference>
<dbReference type="PROSITE" id="PS00105">
    <property type="entry name" value="AA_TRANSFER_CLASS_1"/>
    <property type="match status" value="1"/>
</dbReference>
<evidence type="ECO:0000313" key="8">
    <source>
        <dbReference type="EMBL" id="KRL85441.1"/>
    </source>
</evidence>
<dbReference type="PANTHER" id="PTHR46383:SF1">
    <property type="entry name" value="ASPARTATE AMINOTRANSFERASE"/>
    <property type="match status" value="1"/>
</dbReference>
<evidence type="ECO:0000259" key="7">
    <source>
        <dbReference type="Pfam" id="PF00155"/>
    </source>
</evidence>
<gene>
    <name evidence="8" type="ORF">FC50_GL001605</name>
</gene>
<keyword evidence="3 6" id="KW-0032">Aminotransferase</keyword>
<dbReference type="STRING" id="1423783.FC50_GL001605"/>
<evidence type="ECO:0000256" key="4">
    <source>
        <dbReference type="ARBA" id="ARBA00022679"/>
    </source>
</evidence>
<comment type="cofactor">
    <cofactor evidence="1 6">
        <name>pyridoxal 5'-phosphate</name>
        <dbReference type="ChEBI" id="CHEBI:597326"/>
    </cofactor>
</comment>
<dbReference type="SUPFAM" id="SSF53383">
    <property type="entry name" value="PLP-dependent transferases"/>
    <property type="match status" value="1"/>
</dbReference>
<dbReference type="InterPro" id="IPR004838">
    <property type="entry name" value="NHTrfase_class1_PyrdxlP-BS"/>
</dbReference>
<dbReference type="GO" id="GO:0030170">
    <property type="term" value="F:pyridoxal phosphate binding"/>
    <property type="evidence" value="ECO:0007669"/>
    <property type="project" value="InterPro"/>
</dbReference>
<comment type="similarity">
    <text evidence="2 6">Belongs to the class-I pyridoxal-phosphate-dependent aminotransferase family.</text>
</comment>
<organism evidence="8 9">
    <name type="scientific">Lacticaseibacillus pantheris DSM 15945 = JCM 12539 = NBRC 106106</name>
    <dbReference type="NCBI Taxonomy" id="1423783"/>
    <lineage>
        <taxon>Bacteria</taxon>
        <taxon>Bacillati</taxon>
        <taxon>Bacillota</taxon>
        <taxon>Bacilli</taxon>
        <taxon>Lactobacillales</taxon>
        <taxon>Lactobacillaceae</taxon>
        <taxon>Lacticaseibacillus</taxon>
    </lineage>
</organism>
<keyword evidence="5" id="KW-0663">Pyridoxal phosphate</keyword>
<dbReference type="Gene3D" id="3.90.1150.10">
    <property type="entry name" value="Aspartate Aminotransferase, domain 1"/>
    <property type="match status" value="1"/>
</dbReference>
<dbReference type="EMBL" id="AZFJ01000052">
    <property type="protein sequence ID" value="KRL85441.1"/>
    <property type="molecule type" value="Genomic_DNA"/>
</dbReference>
<dbReference type="PRINTS" id="PR00753">
    <property type="entry name" value="ACCSYNTHASE"/>
</dbReference>
<dbReference type="PANTHER" id="PTHR46383">
    <property type="entry name" value="ASPARTATE AMINOTRANSFERASE"/>
    <property type="match status" value="1"/>
</dbReference>
<dbReference type="OrthoDB" id="9802328at2"/>
<dbReference type="InterPro" id="IPR015421">
    <property type="entry name" value="PyrdxlP-dep_Trfase_major"/>
</dbReference>
<evidence type="ECO:0000256" key="3">
    <source>
        <dbReference type="ARBA" id="ARBA00022576"/>
    </source>
</evidence>
<keyword evidence="4 6" id="KW-0808">Transferase</keyword>
<dbReference type="PATRIC" id="fig|1423783.4.peg.1647"/>
<dbReference type="Proteomes" id="UP000051922">
    <property type="component" value="Unassembled WGS sequence"/>
</dbReference>
<dbReference type="RefSeq" id="WP_056956902.1">
    <property type="nucleotide sequence ID" value="NZ_AZFJ01000052.1"/>
</dbReference>
<evidence type="ECO:0000256" key="1">
    <source>
        <dbReference type="ARBA" id="ARBA00001933"/>
    </source>
</evidence>
<dbReference type="Gene3D" id="3.40.640.10">
    <property type="entry name" value="Type I PLP-dependent aspartate aminotransferase-like (Major domain)"/>
    <property type="match status" value="1"/>
</dbReference>
<sequence length="400" mass="42697">MQVSNRLAKVNPSATLAMSQKTNELKAAGADVINLTMGQPDFETPKFIEQAAIDSINAGQASFYTQATGLPELRAAISGNIERRTGYHYDTNQIIATDGAKFALYCLFNAILNPGDGVIIPTPGWVSYVEQVRLAGGVPQAAPASNGFKVTVDDLDQVVNQHTKALIINSPQNPSGTIYSRQELTLIGNWALRHDVMIVSDEIYSDLTYNGEDAPSMLSLDPTISANTILIGGVSKSYAMTGWRIGYAAAPIAVAKAMATICSHATGNPAAVSQYGAIAAFNSDGSSTETMRLAFEDRLNTIYPLFNQIPGFKLEEKPTGAFYLFINVKDAVTNLGYDSADAFAMDLLEKTGVAVVPGRSFGNPNYIRISYAAAKDSLLEAANRIADFVTGSSTPHTAND</sequence>
<dbReference type="CDD" id="cd00609">
    <property type="entry name" value="AAT_like"/>
    <property type="match status" value="1"/>
</dbReference>
<evidence type="ECO:0000256" key="6">
    <source>
        <dbReference type="RuleBase" id="RU000481"/>
    </source>
</evidence>
<evidence type="ECO:0000256" key="2">
    <source>
        <dbReference type="ARBA" id="ARBA00007441"/>
    </source>
</evidence>
<dbReference type="GO" id="GO:0008483">
    <property type="term" value="F:transaminase activity"/>
    <property type="evidence" value="ECO:0007669"/>
    <property type="project" value="UniProtKB-KW"/>
</dbReference>
<dbReference type="AlphaFoldDB" id="A0A0R1TW08"/>
<evidence type="ECO:0000313" key="9">
    <source>
        <dbReference type="Proteomes" id="UP000051922"/>
    </source>
</evidence>
<proteinExistence type="inferred from homology"/>
<evidence type="ECO:0000256" key="5">
    <source>
        <dbReference type="ARBA" id="ARBA00022898"/>
    </source>
</evidence>
<feature type="domain" description="Aminotransferase class I/classII large" evidence="7">
    <location>
        <begin position="31"/>
        <end position="381"/>
    </location>
</feature>
<reference evidence="8 9" key="1">
    <citation type="journal article" date="2015" name="Genome Announc.">
        <title>Expanding the biotechnology potential of lactobacilli through comparative genomics of 213 strains and associated genera.</title>
        <authorList>
            <person name="Sun Z."/>
            <person name="Harris H.M."/>
            <person name="McCann A."/>
            <person name="Guo C."/>
            <person name="Argimon S."/>
            <person name="Zhang W."/>
            <person name="Yang X."/>
            <person name="Jeffery I.B."/>
            <person name="Cooney J.C."/>
            <person name="Kagawa T.F."/>
            <person name="Liu W."/>
            <person name="Song Y."/>
            <person name="Salvetti E."/>
            <person name="Wrobel A."/>
            <person name="Rasinkangas P."/>
            <person name="Parkhill J."/>
            <person name="Rea M.C."/>
            <person name="O'Sullivan O."/>
            <person name="Ritari J."/>
            <person name="Douillard F.P."/>
            <person name="Paul Ross R."/>
            <person name="Yang R."/>
            <person name="Briner A.E."/>
            <person name="Felis G.E."/>
            <person name="de Vos W.M."/>
            <person name="Barrangou R."/>
            <person name="Klaenhammer T.R."/>
            <person name="Caufield P.W."/>
            <person name="Cui Y."/>
            <person name="Zhang H."/>
            <person name="O'Toole P.W."/>
        </authorList>
    </citation>
    <scope>NUCLEOTIDE SEQUENCE [LARGE SCALE GENOMIC DNA]</scope>
    <source>
        <strain evidence="8 9">DSM 15945</strain>
    </source>
</reference>
<keyword evidence="9" id="KW-1185">Reference proteome</keyword>
<dbReference type="InterPro" id="IPR015422">
    <property type="entry name" value="PyrdxlP-dep_Trfase_small"/>
</dbReference>
<comment type="caution">
    <text evidence="8">The sequence shown here is derived from an EMBL/GenBank/DDBJ whole genome shotgun (WGS) entry which is preliminary data.</text>
</comment>
<dbReference type="GO" id="GO:0006520">
    <property type="term" value="P:amino acid metabolic process"/>
    <property type="evidence" value="ECO:0007669"/>
    <property type="project" value="InterPro"/>
</dbReference>
<name>A0A0R1TW08_9LACO</name>